<evidence type="ECO:0000313" key="1">
    <source>
        <dbReference type="EMBL" id="SUC33610.1"/>
    </source>
</evidence>
<dbReference type="AlphaFoldDB" id="A0A1B8SWA9"/>
<protein>
    <submittedName>
        <fullName evidence="1">Antitoxin ChpS</fullName>
    </submittedName>
</protein>
<accession>A0A1B8SWA9</accession>
<name>A0A1B8SWA9_PRORE</name>
<dbReference type="InterPro" id="IPR037914">
    <property type="entry name" value="SpoVT-AbrB_sf"/>
</dbReference>
<dbReference type="EMBL" id="UGTZ01000001">
    <property type="protein sequence ID" value="SUC33610.1"/>
    <property type="molecule type" value="Genomic_DNA"/>
</dbReference>
<dbReference type="Proteomes" id="UP000254208">
    <property type="component" value="Unassembled WGS sequence"/>
</dbReference>
<dbReference type="GO" id="GO:0097351">
    <property type="term" value="F:toxin sequestering activity"/>
    <property type="evidence" value="ECO:0007669"/>
    <property type="project" value="InterPro"/>
</dbReference>
<dbReference type="PROSITE" id="PS51740">
    <property type="entry name" value="SPOVT_ABRB"/>
    <property type="match status" value="1"/>
</dbReference>
<proteinExistence type="predicted"/>
<dbReference type="GeneID" id="93671122"/>
<reference evidence="1 2" key="1">
    <citation type="submission" date="2018-06" db="EMBL/GenBank/DDBJ databases">
        <authorList>
            <consortium name="Pathogen Informatics"/>
            <person name="Doyle S."/>
        </authorList>
    </citation>
    <scope>NUCLEOTIDE SEQUENCE [LARGE SCALE GENOMIC DNA]</scope>
    <source>
        <strain evidence="1 2">NCTC11801</strain>
    </source>
</reference>
<evidence type="ECO:0000313" key="2">
    <source>
        <dbReference type="Proteomes" id="UP000254208"/>
    </source>
</evidence>
<dbReference type="PANTHER" id="PTHR40516">
    <property type="entry name" value="ANTITOXIN CHPS-RELATED"/>
    <property type="match status" value="1"/>
</dbReference>
<dbReference type="Gene3D" id="2.10.260.10">
    <property type="match status" value="1"/>
</dbReference>
<dbReference type="RefSeq" id="WP_047756787.1">
    <property type="nucleotide sequence ID" value="NZ_CP077317.1"/>
</dbReference>
<dbReference type="SUPFAM" id="SSF89447">
    <property type="entry name" value="AbrB/MazE/MraZ-like"/>
    <property type="match status" value="1"/>
</dbReference>
<dbReference type="GO" id="GO:0003677">
    <property type="term" value="F:DNA binding"/>
    <property type="evidence" value="ECO:0007669"/>
    <property type="project" value="UniProtKB-UniRule"/>
</dbReference>
<dbReference type="PANTHER" id="PTHR40516:SF1">
    <property type="entry name" value="ANTITOXIN CHPS-RELATED"/>
    <property type="match status" value="1"/>
</dbReference>
<dbReference type="SMART" id="SM00966">
    <property type="entry name" value="SpoVT_AbrB"/>
    <property type="match status" value="1"/>
</dbReference>
<organism evidence="1 2">
    <name type="scientific">Providencia rettgeri</name>
    <dbReference type="NCBI Taxonomy" id="587"/>
    <lineage>
        <taxon>Bacteria</taxon>
        <taxon>Pseudomonadati</taxon>
        <taxon>Pseudomonadota</taxon>
        <taxon>Gammaproteobacteria</taxon>
        <taxon>Enterobacterales</taxon>
        <taxon>Morganellaceae</taxon>
        <taxon>Providencia</taxon>
    </lineage>
</organism>
<dbReference type="InterPro" id="IPR039052">
    <property type="entry name" value="Antitox_PemI-like"/>
</dbReference>
<dbReference type="Pfam" id="PF04014">
    <property type="entry name" value="MazE_antitoxin"/>
    <property type="match status" value="1"/>
</dbReference>
<sequence length="99" mass="11206">MFIHLETNILKNKYGVREMSVAIKKWGNSQGIVIPSAILKQLGIEVGQRLDISVNNGNLVLSPKKKIRMFSEAYLLDNMNEYNSHSDELAQINDMEIGE</sequence>
<dbReference type="InterPro" id="IPR007159">
    <property type="entry name" value="SpoVT-AbrB_dom"/>
</dbReference>
<gene>
    <name evidence="1" type="primary">chpS</name>
    <name evidence="1" type="ORF">NCTC11801_04652</name>
</gene>